<dbReference type="GO" id="GO:0140098">
    <property type="term" value="F:catalytic activity, acting on RNA"/>
    <property type="evidence" value="ECO:0007669"/>
    <property type="project" value="UniProtKB-ARBA"/>
</dbReference>
<dbReference type="GO" id="GO:0000455">
    <property type="term" value="P:enzyme-directed rRNA pseudouridine synthesis"/>
    <property type="evidence" value="ECO:0007669"/>
    <property type="project" value="TreeGrafter"/>
</dbReference>
<evidence type="ECO:0000256" key="4">
    <source>
        <dbReference type="RuleBase" id="RU362028"/>
    </source>
</evidence>
<dbReference type="InterPro" id="IPR050188">
    <property type="entry name" value="RluA_PseudoU_synthase"/>
</dbReference>
<gene>
    <name evidence="6" type="ORF">IAB28_03950</name>
</gene>
<comment type="caution">
    <text evidence="6">The sequence shown here is derived from an EMBL/GenBank/DDBJ whole genome shotgun (WGS) entry which is preliminary data.</text>
</comment>
<evidence type="ECO:0000256" key="2">
    <source>
        <dbReference type="ARBA" id="ARBA00010876"/>
    </source>
</evidence>
<evidence type="ECO:0000313" key="7">
    <source>
        <dbReference type="Proteomes" id="UP000824250"/>
    </source>
</evidence>
<dbReference type="GO" id="GO:0009982">
    <property type="term" value="F:pseudouridine synthase activity"/>
    <property type="evidence" value="ECO:0007669"/>
    <property type="project" value="InterPro"/>
</dbReference>
<organism evidence="6 7">
    <name type="scientific">Candidatus Copromonas faecavium</name>
    <name type="common">nom. illeg.</name>
    <dbReference type="NCBI Taxonomy" id="2840740"/>
    <lineage>
        <taxon>Bacteria</taxon>
        <taxon>Bacillati</taxon>
        <taxon>Bacillota</taxon>
        <taxon>Clostridia</taxon>
        <taxon>Lachnospirales</taxon>
        <taxon>Lachnospiraceae</taxon>
        <taxon>Candidatus Copromonas (nom. illeg.)</taxon>
    </lineage>
</organism>
<comment type="function">
    <text evidence="4">Responsible for synthesis of pseudouridine from uracil.</text>
</comment>
<feature type="domain" description="Pseudouridine synthase RsuA/RluA-like" evidence="5">
    <location>
        <begin position="89"/>
        <end position="241"/>
    </location>
</feature>
<dbReference type="InterPro" id="IPR006225">
    <property type="entry name" value="PsdUridine_synth_RluC/D"/>
</dbReference>
<dbReference type="CDD" id="cd02869">
    <property type="entry name" value="PseudoU_synth_RluA_like"/>
    <property type="match status" value="1"/>
</dbReference>
<keyword evidence="4" id="KW-0413">Isomerase</keyword>
<dbReference type="EC" id="5.4.99.-" evidence="4"/>
<feature type="active site" evidence="3">
    <location>
        <position position="136"/>
    </location>
</feature>
<dbReference type="InterPro" id="IPR006224">
    <property type="entry name" value="PsdUridine_synth_RluA-like_CS"/>
</dbReference>
<proteinExistence type="inferred from homology"/>
<sequence length="306" mass="33663">MNTTLHYQIPKAGSGRTISVFLLDTGYSARLLAHLRSAGGSFLLNGTPAFSNALLQEGDHLTVQIKEKKCSAQISPSPVPLSVLYEDEHLAVINKPAGMPVHPSQGHREDTLANAAAWHYRNQADSFVFRAVNRLDRDTSGLLLLANNMLSSCILSEQVGCHALHREYCAIVCGKPEPSGTVSLPIARKDGSTIERVCDAGRGDPAVTHYRLLAYNKDTDLSLIRLLLETGRTHQIRVHMKAIGHPIPGDFLYHPDFRRIKRQALHSALLRFSHPITGASMEFTAPLPEDMSRLFPGDYDLLSPFG</sequence>
<dbReference type="Pfam" id="PF00849">
    <property type="entry name" value="PseudoU_synth_2"/>
    <property type="match status" value="1"/>
</dbReference>
<evidence type="ECO:0000256" key="3">
    <source>
        <dbReference type="PIRSR" id="PIRSR606225-1"/>
    </source>
</evidence>
<name>A0A9D1A3H7_9FIRM</name>
<comment type="catalytic activity">
    <reaction evidence="1 4">
        <text>a uridine in RNA = a pseudouridine in RNA</text>
        <dbReference type="Rhea" id="RHEA:48348"/>
        <dbReference type="Rhea" id="RHEA-COMP:12068"/>
        <dbReference type="Rhea" id="RHEA-COMP:12069"/>
        <dbReference type="ChEBI" id="CHEBI:65314"/>
        <dbReference type="ChEBI" id="CHEBI:65315"/>
    </reaction>
</comment>
<dbReference type="PANTHER" id="PTHR21600">
    <property type="entry name" value="MITOCHONDRIAL RNA PSEUDOURIDINE SYNTHASE"/>
    <property type="match status" value="1"/>
</dbReference>
<reference evidence="6" key="2">
    <citation type="journal article" date="2021" name="PeerJ">
        <title>Extensive microbial diversity within the chicken gut microbiome revealed by metagenomics and culture.</title>
        <authorList>
            <person name="Gilroy R."/>
            <person name="Ravi A."/>
            <person name="Getino M."/>
            <person name="Pursley I."/>
            <person name="Horton D.L."/>
            <person name="Alikhan N.F."/>
            <person name="Baker D."/>
            <person name="Gharbi K."/>
            <person name="Hall N."/>
            <person name="Watson M."/>
            <person name="Adriaenssens E.M."/>
            <person name="Foster-Nyarko E."/>
            <person name="Jarju S."/>
            <person name="Secka A."/>
            <person name="Antonio M."/>
            <person name="Oren A."/>
            <person name="Chaudhuri R.R."/>
            <person name="La Ragione R."/>
            <person name="Hildebrand F."/>
            <person name="Pallen M.J."/>
        </authorList>
    </citation>
    <scope>NUCLEOTIDE SEQUENCE</scope>
    <source>
        <strain evidence="6">CHK180-2868</strain>
    </source>
</reference>
<dbReference type="SUPFAM" id="SSF55120">
    <property type="entry name" value="Pseudouridine synthase"/>
    <property type="match status" value="1"/>
</dbReference>
<dbReference type="InterPro" id="IPR020103">
    <property type="entry name" value="PsdUridine_synth_cat_dom_sf"/>
</dbReference>
<dbReference type="GO" id="GO:0003723">
    <property type="term" value="F:RNA binding"/>
    <property type="evidence" value="ECO:0007669"/>
    <property type="project" value="InterPro"/>
</dbReference>
<dbReference type="NCBIfam" id="TIGR00005">
    <property type="entry name" value="rluA_subfam"/>
    <property type="match status" value="1"/>
</dbReference>
<dbReference type="AlphaFoldDB" id="A0A9D1A3H7"/>
<comment type="similarity">
    <text evidence="2 4">Belongs to the pseudouridine synthase RluA family.</text>
</comment>
<dbReference type="PANTHER" id="PTHR21600:SF35">
    <property type="entry name" value="PSEUDOURIDINE SYNTHASE"/>
    <property type="match status" value="1"/>
</dbReference>
<evidence type="ECO:0000313" key="6">
    <source>
        <dbReference type="EMBL" id="HIR05103.1"/>
    </source>
</evidence>
<dbReference type="InterPro" id="IPR006145">
    <property type="entry name" value="PsdUridine_synth_RsuA/RluA"/>
</dbReference>
<evidence type="ECO:0000259" key="5">
    <source>
        <dbReference type="Pfam" id="PF00849"/>
    </source>
</evidence>
<dbReference type="EMBL" id="DVGC01000023">
    <property type="protein sequence ID" value="HIR05103.1"/>
    <property type="molecule type" value="Genomic_DNA"/>
</dbReference>
<dbReference type="PROSITE" id="PS01129">
    <property type="entry name" value="PSI_RLU"/>
    <property type="match status" value="1"/>
</dbReference>
<dbReference type="Proteomes" id="UP000824250">
    <property type="component" value="Unassembled WGS sequence"/>
</dbReference>
<protein>
    <recommendedName>
        <fullName evidence="4">Pseudouridine synthase</fullName>
        <ecNumber evidence="4">5.4.99.-</ecNumber>
    </recommendedName>
</protein>
<dbReference type="Gene3D" id="3.30.2350.10">
    <property type="entry name" value="Pseudouridine synthase"/>
    <property type="match status" value="1"/>
</dbReference>
<accession>A0A9D1A3H7</accession>
<reference evidence="6" key="1">
    <citation type="submission" date="2020-10" db="EMBL/GenBank/DDBJ databases">
        <authorList>
            <person name="Gilroy R."/>
        </authorList>
    </citation>
    <scope>NUCLEOTIDE SEQUENCE</scope>
    <source>
        <strain evidence="6">CHK180-2868</strain>
    </source>
</reference>
<evidence type="ECO:0000256" key="1">
    <source>
        <dbReference type="ARBA" id="ARBA00000073"/>
    </source>
</evidence>